<gene>
    <name evidence="8" type="primary">cyp51</name>
    <name evidence="8" type="ORF">GOEFS_032_00090</name>
</gene>
<sequence length="487" mass="54341">MTSTAAEQLSTPRRVSGGEAEHGHLDELATDPIGLFTRVREECGDVGQFQLADRQVVLVSGAAANEEFFRAPDEILDQAAAYPFMTPIFGEGVVFDTSPERRSEMLHNQALKGAHMKQHAVTIPNEVERMIADWGDAGEIDLLEFFGELTLYTSSACLIGRKFREELSKHISELYHDLEKGTDPLAYVDYNADIESFRRRDSARAELVEFIGGVLGQRVANPPENKEDRDLLDVLVSLKNDDGSPMFSADTVTGIFISMMFAGHHTTQGTAAWTLLELLRNPDYLDQVVAELDEIYRPGEDAGPEAVAGGRVPYSFAAMRQIPKLESSLKEALRLHPPLIILMRVVQEDFHIHGEGPDGSSTEYVVKAGQSIAVSPAVSNRLPNDFPDPDVFNPDRYFEPRQEDLVNRWTWIPFGAGRHRCVGAQFAIMQLKAIFSVLLQNYEFEMAQPADSYHNDHSKMVVQLAQPCRVRYRRRTTADANSGDTEV</sequence>
<name>H0QX62_9ACTN</name>
<feature type="binding site" description="axial binding residue" evidence="5">
    <location>
        <position position="421"/>
    </location>
    <ligand>
        <name>heme</name>
        <dbReference type="ChEBI" id="CHEBI:30413"/>
    </ligand>
    <ligandPart>
        <name>Fe</name>
        <dbReference type="ChEBI" id="CHEBI:18248"/>
    </ligandPart>
</feature>
<dbReference type="OrthoDB" id="4746309at2"/>
<accession>H0QX62</accession>
<dbReference type="InterPro" id="IPR017972">
    <property type="entry name" value="Cyt_P450_CS"/>
</dbReference>
<dbReference type="CDD" id="cd11042">
    <property type="entry name" value="CYP51-like"/>
    <property type="match status" value="1"/>
</dbReference>
<dbReference type="eggNOG" id="COG2124">
    <property type="taxonomic scope" value="Bacteria"/>
</dbReference>
<dbReference type="PRINTS" id="PR00385">
    <property type="entry name" value="P450"/>
</dbReference>
<keyword evidence="3 5" id="KW-0479">Metal-binding</keyword>
<keyword evidence="6" id="KW-0560">Oxidoreductase</keyword>
<keyword evidence="6" id="KW-0503">Monooxygenase</keyword>
<dbReference type="PRINTS" id="PR00465">
    <property type="entry name" value="EP450IV"/>
</dbReference>
<dbReference type="Gene3D" id="1.10.630.10">
    <property type="entry name" value="Cytochrome P450"/>
    <property type="match status" value="1"/>
</dbReference>
<proteinExistence type="inferred from homology"/>
<feature type="compositionally biased region" description="Polar residues" evidence="7">
    <location>
        <begin position="1"/>
        <end position="13"/>
    </location>
</feature>
<dbReference type="PANTHER" id="PTHR24304">
    <property type="entry name" value="CYTOCHROME P450 FAMILY 7"/>
    <property type="match status" value="1"/>
</dbReference>
<comment type="caution">
    <text evidence="8">The sequence shown here is derived from an EMBL/GenBank/DDBJ whole genome shotgun (WGS) entry which is preliminary data.</text>
</comment>
<keyword evidence="9" id="KW-1185">Reference proteome</keyword>
<dbReference type="InterPro" id="IPR050529">
    <property type="entry name" value="CYP450_sterol_14alpha_dmase"/>
</dbReference>
<dbReference type="EMBL" id="BAEH01000032">
    <property type="protein sequence ID" value="GAB17413.1"/>
    <property type="molecule type" value="Genomic_DNA"/>
</dbReference>
<evidence type="ECO:0000256" key="1">
    <source>
        <dbReference type="ARBA" id="ARBA00010617"/>
    </source>
</evidence>
<reference evidence="8 9" key="1">
    <citation type="submission" date="2011-12" db="EMBL/GenBank/DDBJ databases">
        <title>Whole genome shotgun sequence of Gordonia effusa NBRC 100432.</title>
        <authorList>
            <person name="Yoshida I."/>
            <person name="Takarada H."/>
            <person name="Hosoyama A."/>
            <person name="Tsuchikane K."/>
            <person name="Katsumata H."/>
            <person name="Yamazaki S."/>
            <person name="Fujita N."/>
        </authorList>
    </citation>
    <scope>NUCLEOTIDE SEQUENCE [LARGE SCALE GENOMIC DNA]</scope>
    <source>
        <strain evidence="8 9">NBRC 100432</strain>
    </source>
</reference>
<dbReference type="AlphaFoldDB" id="H0QX62"/>
<feature type="region of interest" description="Disordered" evidence="7">
    <location>
        <begin position="1"/>
        <end position="26"/>
    </location>
</feature>
<dbReference type="InterPro" id="IPR036396">
    <property type="entry name" value="Cyt_P450_sf"/>
</dbReference>
<dbReference type="InterPro" id="IPR002403">
    <property type="entry name" value="Cyt_P450_E_grp-IV"/>
</dbReference>
<dbReference type="GO" id="GO:0005506">
    <property type="term" value="F:iron ion binding"/>
    <property type="evidence" value="ECO:0007669"/>
    <property type="project" value="InterPro"/>
</dbReference>
<dbReference type="STRING" id="1077974.GOEFS_032_00090"/>
<comment type="cofactor">
    <cofactor evidence="5">
        <name>heme</name>
        <dbReference type="ChEBI" id="CHEBI:30413"/>
    </cofactor>
</comment>
<evidence type="ECO:0000256" key="3">
    <source>
        <dbReference type="ARBA" id="ARBA00022723"/>
    </source>
</evidence>
<evidence type="ECO:0000256" key="2">
    <source>
        <dbReference type="ARBA" id="ARBA00022617"/>
    </source>
</evidence>
<dbReference type="Pfam" id="PF00067">
    <property type="entry name" value="p450"/>
    <property type="match status" value="1"/>
</dbReference>
<evidence type="ECO:0000313" key="9">
    <source>
        <dbReference type="Proteomes" id="UP000035034"/>
    </source>
</evidence>
<dbReference type="InterPro" id="IPR001128">
    <property type="entry name" value="Cyt_P450"/>
</dbReference>
<dbReference type="GO" id="GO:0020037">
    <property type="term" value="F:heme binding"/>
    <property type="evidence" value="ECO:0007669"/>
    <property type="project" value="InterPro"/>
</dbReference>
<dbReference type="SUPFAM" id="SSF48264">
    <property type="entry name" value="Cytochrome P450"/>
    <property type="match status" value="1"/>
</dbReference>
<evidence type="ECO:0000256" key="5">
    <source>
        <dbReference type="PIRSR" id="PIRSR602403-1"/>
    </source>
</evidence>
<dbReference type="GO" id="GO:0004497">
    <property type="term" value="F:monooxygenase activity"/>
    <property type="evidence" value="ECO:0007669"/>
    <property type="project" value="UniProtKB-KW"/>
</dbReference>
<evidence type="ECO:0000256" key="6">
    <source>
        <dbReference type="RuleBase" id="RU000461"/>
    </source>
</evidence>
<dbReference type="PROSITE" id="PS00086">
    <property type="entry name" value="CYTOCHROME_P450"/>
    <property type="match status" value="1"/>
</dbReference>
<evidence type="ECO:0000256" key="7">
    <source>
        <dbReference type="SAM" id="MobiDB-lite"/>
    </source>
</evidence>
<organism evidence="8 9">
    <name type="scientific">Gordonia effusa NBRC 100432</name>
    <dbReference type="NCBI Taxonomy" id="1077974"/>
    <lineage>
        <taxon>Bacteria</taxon>
        <taxon>Bacillati</taxon>
        <taxon>Actinomycetota</taxon>
        <taxon>Actinomycetes</taxon>
        <taxon>Mycobacteriales</taxon>
        <taxon>Gordoniaceae</taxon>
        <taxon>Gordonia</taxon>
    </lineage>
</organism>
<dbReference type="RefSeq" id="WP_007316751.1">
    <property type="nucleotide sequence ID" value="NZ_BAEH01000032.1"/>
</dbReference>
<comment type="similarity">
    <text evidence="1 6">Belongs to the cytochrome P450 family.</text>
</comment>
<protein>
    <submittedName>
        <fullName evidence="8">Cytochrome P450 51</fullName>
    </submittedName>
</protein>
<keyword evidence="2 5" id="KW-0349">Heme</keyword>
<keyword evidence="4 5" id="KW-0408">Iron</keyword>
<evidence type="ECO:0000256" key="4">
    <source>
        <dbReference type="ARBA" id="ARBA00023004"/>
    </source>
</evidence>
<dbReference type="PANTHER" id="PTHR24304:SF2">
    <property type="entry name" value="24-HYDROXYCHOLESTEROL 7-ALPHA-HYDROXYLASE"/>
    <property type="match status" value="1"/>
</dbReference>
<dbReference type="GO" id="GO:0016705">
    <property type="term" value="F:oxidoreductase activity, acting on paired donors, with incorporation or reduction of molecular oxygen"/>
    <property type="evidence" value="ECO:0007669"/>
    <property type="project" value="InterPro"/>
</dbReference>
<dbReference type="Proteomes" id="UP000035034">
    <property type="component" value="Unassembled WGS sequence"/>
</dbReference>
<evidence type="ECO:0000313" key="8">
    <source>
        <dbReference type="EMBL" id="GAB17413.1"/>
    </source>
</evidence>